<feature type="region of interest" description="Disordered" evidence="1">
    <location>
        <begin position="66"/>
        <end position="103"/>
    </location>
</feature>
<organism evidence="2">
    <name type="scientific">Myoviridae sp. ctu2j3</name>
    <dbReference type="NCBI Taxonomy" id="2825197"/>
    <lineage>
        <taxon>Viruses</taxon>
        <taxon>Duplodnaviria</taxon>
        <taxon>Heunggongvirae</taxon>
        <taxon>Uroviricota</taxon>
        <taxon>Caudoviricetes</taxon>
    </lineage>
</organism>
<sequence length="103" mass="11426">MKPLNQIRRFEVSTPEGWVPVHWEQLDIGDVVRILPSVSEHDHNLNGNLYVVSVQPTLNVDIVGGAQPEAADGKEGSAPEVIDVPVEQVTDKPKRVRKPRDSK</sequence>
<evidence type="ECO:0000256" key="1">
    <source>
        <dbReference type="SAM" id="MobiDB-lite"/>
    </source>
</evidence>
<reference evidence="2" key="1">
    <citation type="journal article" date="2021" name="Proc. Natl. Acad. Sci. U.S.A.">
        <title>A Catalog of Tens of Thousands of Viruses from Human Metagenomes Reveals Hidden Associations with Chronic Diseases.</title>
        <authorList>
            <person name="Tisza M.J."/>
            <person name="Buck C.B."/>
        </authorList>
    </citation>
    <scope>NUCLEOTIDE SEQUENCE</scope>
    <source>
        <strain evidence="2">Ctu2j3</strain>
    </source>
</reference>
<proteinExistence type="predicted"/>
<protein>
    <submittedName>
        <fullName evidence="2">Putative serine dehydratase domain</fullName>
    </submittedName>
</protein>
<dbReference type="EMBL" id="BK016090">
    <property type="protein sequence ID" value="DAF94105.1"/>
    <property type="molecule type" value="Genomic_DNA"/>
</dbReference>
<feature type="compositionally biased region" description="Basic and acidic residues" evidence="1">
    <location>
        <begin position="89"/>
        <end position="103"/>
    </location>
</feature>
<accession>A0A8S5UIT2</accession>
<name>A0A8S5UIT2_9CAUD</name>
<evidence type="ECO:0000313" key="2">
    <source>
        <dbReference type="EMBL" id="DAF94306.1"/>
    </source>
</evidence>
<dbReference type="EMBL" id="BK016090">
    <property type="protein sequence ID" value="DAF94306.1"/>
    <property type="molecule type" value="Genomic_DNA"/>
</dbReference>